<dbReference type="GO" id="GO:0004622">
    <property type="term" value="F:phosphatidylcholine lysophospholipase activity"/>
    <property type="evidence" value="ECO:0007669"/>
    <property type="project" value="TreeGrafter"/>
</dbReference>
<dbReference type="Pfam" id="PF13472">
    <property type="entry name" value="Lipase_GDSL_2"/>
    <property type="match status" value="1"/>
</dbReference>
<evidence type="ECO:0000313" key="2">
    <source>
        <dbReference type="EMBL" id="MBD1371751.1"/>
    </source>
</evidence>
<dbReference type="RefSeq" id="WP_191141678.1">
    <property type="nucleotide sequence ID" value="NZ_JACXAH010000005.1"/>
</dbReference>
<reference evidence="2" key="1">
    <citation type="submission" date="2020-09" db="EMBL/GenBank/DDBJ databases">
        <title>A novel bacterium of genus Hazenella, isolated from South China Sea.</title>
        <authorList>
            <person name="Huang H."/>
            <person name="Mo K."/>
            <person name="Hu Y."/>
        </authorList>
    </citation>
    <scope>NUCLEOTIDE SEQUENCE</scope>
    <source>
        <strain evidence="2">IB182357</strain>
    </source>
</reference>
<dbReference type="SUPFAM" id="SSF52266">
    <property type="entry name" value="SGNH hydrolase"/>
    <property type="match status" value="1"/>
</dbReference>
<organism evidence="2 3">
    <name type="scientific">Polycladospora coralii</name>
    <dbReference type="NCBI Taxonomy" id="2771432"/>
    <lineage>
        <taxon>Bacteria</taxon>
        <taxon>Bacillati</taxon>
        <taxon>Bacillota</taxon>
        <taxon>Bacilli</taxon>
        <taxon>Bacillales</taxon>
        <taxon>Thermoactinomycetaceae</taxon>
        <taxon>Polycladospora</taxon>
    </lineage>
</organism>
<name>A0A926N7Z0_9BACL</name>
<proteinExistence type="predicted"/>
<dbReference type="InterPro" id="IPR036514">
    <property type="entry name" value="SGNH_hydro_sf"/>
</dbReference>
<dbReference type="InterPro" id="IPR051532">
    <property type="entry name" value="Ester_Hydrolysis_Enzymes"/>
</dbReference>
<accession>A0A926N7Z0</accession>
<protein>
    <submittedName>
        <fullName evidence="2">GDSL family lipase</fullName>
    </submittedName>
</protein>
<keyword evidence="3" id="KW-1185">Reference proteome</keyword>
<feature type="domain" description="SGNH hydrolase-type esterase" evidence="1">
    <location>
        <begin position="64"/>
        <end position="250"/>
    </location>
</feature>
<dbReference type="AlphaFoldDB" id="A0A926N7Z0"/>
<dbReference type="EMBL" id="JACXAH010000005">
    <property type="protein sequence ID" value="MBD1371751.1"/>
    <property type="molecule type" value="Genomic_DNA"/>
</dbReference>
<dbReference type="InterPro" id="IPR013830">
    <property type="entry name" value="SGNH_hydro"/>
</dbReference>
<dbReference type="Gene3D" id="3.40.50.1110">
    <property type="entry name" value="SGNH hydrolase"/>
    <property type="match status" value="1"/>
</dbReference>
<dbReference type="PANTHER" id="PTHR30383:SF27">
    <property type="entry name" value="SPORE GERMINATION LIPASE LIPC"/>
    <property type="match status" value="1"/>
</dbReference>
<dbReference type="PANTHER" id="PTHR30383">
    <property type="entry name" value="THIOESTERASE 1/PROTEASE 1/LYSOPHOSPHOLIPASE L1"/>
    <property type="match status" value="1"/>
</dbReference>
<evidence type="ECO:0000259" key="1">
    <source>
        <dbReference type="Pfam" id="PF13472"/>
    </source>
</evidence>
<comment type="caution">
    <text evidence="2">The sequence shown here is derived from an EMBL/GenBank/DDBJ whole genome shotgun (WGS) entry which is preliminary data.</text>
</comment>
<gene>
    <name evidence="2" type="ORF">IC620_05185</name>
</gene>
<sequence>MKKRRLNWTSLLFPLSALCFIVLSFGFFLSTQELFKTTDQPKSSGNVQDQGSKLQDSDLFMLGLGDSLTRGIGDKTGDGYFDQVKKTLQAEKKGTLSSVNLAISGQTSSELVKQMKQEKVQSLIKKADWITITIGGNDLFRGSGRLESIDLKSANQSKIQYEKNLHMILDTITSLNHDAVVYVFGLYNPFSDLADEKTSSALVAEWNLAIQQKAADYDRVVMVPTFDLFQLQPNAYLYSDHFHPNQAGYTRMANRLIPLLQDHPGEDTSK</sequence>
<dbReference type="Proteomes" id="UP000661691">
    <property type="component" value="Unassembled WGS sequence"/>
</dbReference>
<evidence type="ECO:0000313" key="3">
    <source>
        <dbReference type="Proteomes" id="UP000661691"/>
    </source>
</evidence>